<feature type="domain" description="Histidine kinase/HSP90-like ATPase" evidence="1">
    <location>
        <begin position="18"/>
        <end position="152"/>
    </location>
</feature>
<proteinExistence type="predicted"/>
<keyword evidence="2" id="KW-0418">Kinase</keyword>
<organism evidence="2 3">
    <name type="scientific">Cyanobium gracile (strain ATCC 27147 / PCC 6307)</name>
    <dbReference type="NCBI Taxonomy" id="292564"/>
    <lineage>
        <taxon>Bacteria</taxon>
        <taxon>Bacillati</taxon>
        <taxon>Cyanobacteriota</taxon>
        <taxon>Cyanophyceae</taxon>
        <taxon>Synechococcales</taxon>
        <taxon>Prochlorococcaceae</taxon>
        <taxon>Cyanobium</taxon>
    </lineage>
</organism>
<name>K9P4R6_CYAGP</name>
<evidence type="ECO:0000259" key="1">
    <source>
        <dbReference type="Pfam" id="PF13581"/>
    </source>
</evidence>
<dbReference type="GO" id="GO:0016301">
    <property type="term" value="F:kinase activity"/>
    <property type="evidence" value="ECO:0007669"/>
    <property type="project" value="UniProtKB-KW"/>
</dbReference>
<dbReference type="Pfam" id="PF13581">
    <property type="entry name" value="HATPase_c_2"/>
    <property type="match status" value="1"/>
</dbReference>
<dbReference type="InterPro" id="IPR003594">
    <property type="entry name" value="HATPase_dom"/>
</dbReference>
<dbReference type="OrthoDB" id="424943at2"/>
<dbReference type="SUPFAM" id="SSF55874">
    <property type="entry name" value="ATPase domain of HSP90 chaperone/DNA topoisomerase II/histidine kinase"/>
    <property type="match status" value="1"/>
</dbReference>
<dbReference type="eggNOG" id="COG2172">
    <property type="taxonomic scope" value="Bacteria"/>
</dbReference>
<gene>
    <name evidence="2" type="ordered locus">Cyagr_0360</name>
</gene>
<reference evidence="3" key="1">
    <citation type="journal article" date="2013" name="Proc. Natl. Acad. Sci. U.S.A.">
        <title>Improving the coverage of the cyanobacterial phylum using diversity-driven genome sequencing.</title>
        <authorList>
            <person name="Shih P.M."/>
            <person name="Wu D."/>
            <person name="Latifi A."/>
            <person name="Axen S.D."/>
            <person name="Fewer D.P."/>
            <person name="Talla E."/>
            <person name="Calteau A."/>
            <person name="Cai F."/>
            <person name="Tandeau de Marsac N."/>
            <person name="Rippka R."/>
            <person name="Herdman M."/>
            <person name="Sivonen K."/>
            <person name="Coursin T."/>
            <person name="Laurent T."/>
            <person name="Goodwin L."/>
            <person name="Nolan M."/>
            <person name="Davenport K.W."/>
            <person name="Han C.S."/>
            <person name="Rubin E.M."/>
            <person name="Eisen J.A."/>
            <person name="Woyke T."/>
            <person name="Gugger M."/>
            <person name="Kerfeld C.A."/>
        </authorList>
    </citation>
    <scope>NUCLEOTIDE SEQUENCE [LARGE SCALE GENOMIC DNA]</scope>
    <source>
        <strain evidence="3">ATCC 27147 / PCC 6307</strain>
    </source>
</reference>
<dbReference type="KEGG" id="cgc:Cyagr_0360"/>
<dbReference type="STRING" id="292564.Cyagr_0360"/>
<protein>
    <submittedName>
        <fullName evidence="2">Anti-sigma regulatory factor (Ser/Thr protein kinase)</fullName>
    </submittedName>
</protein>
<dbReference type="CDD" id="cd16936">
    <property type="entry name" value="HATPase_RsbW-like"/>
    <property type="match status" value="1"/>
</dbReference>
<evidence type="ECO:0000313" key="3">
    <source>
        <dbReference type="Proteomes" id="UP000010388"/>
    </source>
</evidence>
<dbReference type="Gene3D" id="3.30.565.10">
    <property type="entry name" value="Histidine kinase-like ATPase, C-terminal domain"/>
    <property type="match status" value="1"/>
</dbReference>
<sequence length="165" mass="18237">MIGDPMATPERCNHLAVASDLDAMDTVLGWFEGIPHADVPSLLWLQGQMALVEGFTNAVRHAHADLDPPPDVQLSVGLSDGEFSLEVTDHGRPFDLASALAQLEAEAPGIEDDPLAREAHWGLFLMMKLRRDHGWTITYRRQEDDRNCLCLRHPFEAAGALDSGW</sequence>
<dbReference type="Proteomes" id="UP000010388">
    <property type="component" value="Chromosome"/>
</dbReference>
<dbReference type="PATRIC" id="fig|292564.3.peg.319"/>
<dbReference type="InterPro" id="IPR036890">
    <property type="entry name" value="HATPase_C_sf"/>
</dbReference>
<keyword evidence="2" id="KW-0808">Transferase</keyword>
<evidence type="ECO:0000313" key="2">
    <source>
        <dbReference type="EMBL" id="AFY27554.1"/>
    </source>
</evidence>
<dbReference type="RefSeq" id="WP_015108010.1">
    <property type="nucleotide sequence ID" value="NC_019675.1"/>
</dbReference>
<dbReference type="HOGENOM" id="CLU_090336_16_1_3"/>
<accession>K9P4R6</accession>
<dbReference type="EMBL" id="CP003495">
    <property type="protein sequence ID" value="AFY27554.1"/>
    <property type="molecule type" value="Genomic_DNA"/>
</dbReference>
<dbReference type="AlphaFoldDB" id="K9P4R6"/>